<protein>
    <submittedName>
        <fullName evidence="7">Ankyrin repeat domain-containing 42</fullName>
    </submittedName>
</protein>
<sequence>MPIQEFERVNQKIFEFIKNADIENLENCIKRGTSINEVEKSRDRFSPLHCAAYFGSLECLHWLLWQGADPTITTPKGWTTAHVAAIRGQYACIQALIKNGVSMNTRDHRGLTPAHLAATHGHSHTLQAILRSGADINLQDANGWTPVHAAAYHGRLGCLQFLKTAGGKLDECDNDGNTPAHLAAMEGNLPCLKYILSNANNSNSIISARNDQGDTPKTLAQQFYKDSIVEYLEAVEWDRDHPEQAENLAFPAHIAAFNGDLDHIKLLVEQGVININERDDKGSTIAHKAAGQGHLHILQWLIENGADLKLTNQAGETARDVAKRFAQLACVKMLNSESLSDEEDYQGGEKTDLNFKGESRDGIQLSSQNKKDAKSRAKRRLEEVEKQLVIAKSNYLQLGGRLEDVSNNEYRDEQNKIKEQSRIIGELEDQLEMERIRREKLESQLDNCRQELERTIKSLREHETKVVVLERYIQLISKQESKAAKKAVKESQSGSNVAKAPMARSKSQTKLKNREETSSRTSLSERKNSKHSERNNSKNRYDILDSLTNNQLIELRKAFKEIDTNDSKYVSRKELKQAFQNLDIRASEDEIDIVINQMDTNEDGKIDFQEYARVMARNYYRKFSKNDLIEEFKKFDLNNSGSISAEELRTVLSKKYRFVTLEEAQDLIQKVDRNHDGQINIQEFAELLEF</sequence>
<dbReference type="InterPro" id="IPR002110">
    <property type="entry name" value="Ankyrin_rpt"/>
</dbReference>
<dbReference type="GO" id="GO:0005509">
    <property type="term" value="F:calcium ion binding"/>
    <property type="evidence" value="ECO:0007669"/>
    <property type="project" value="InterPro"/>
</dbReference>
<dbReference type="InterPro" id="IPR018247">
    <property type="entry name" value="EF_Hand_1_Ca_BS"/>
</dbReference>
<feature type="compositionally biased region" description="Basic and acidic residues" evidence="5">
    <location>
        <begin position="347"/>
        <end position="361"/>
    </location>
</feature>
<organism evidence="7 8">
    <name type="scientific">Brachionus plicatilis</name>
    <name type="common">Marine rotifer</name>
    <name type="synonym">Brachionus muelleri</name>
    <dbReference type="NCBI Taxonomy" id="10195"/>
    <lineage>
        <taxon>Eukaryota</taxon>
        <taxon>Metazoa</taxon>
        <taxon>Spiralia</taxon>
        <taxon>Gnathifera</taxon>
        <taxon>Rotifera</taxon>
        <taxon>Eurotatoria</taxon>
        <taxon>Monogononta</taxon>
        <taxon>Pseudotrocha</taxon>
        <taxon>Ploima</taxon>
        <taxon>Brachionidae</taxon>
        <taxon>Brachionus</taxon>
    </lineage>
</organism>
<evidence type="ECO:0000259" key="6">
    <source>
        <dbReference type="PROSITE" id="PS50222"/>
    </source>
</evidence>
<feature type="repeat" description="ANK" evidence="4">
    <location>
        <begin position="142"/>
        <end position="174"/>
    </location>
</feature>
<evidence type="ECO:0000313" key="8">
    <source>
        <dbReference type="Proteomes" id="UP000276133"/>
    </source>
</evidence>
<dbReference type="InterPro" id="IPR011992">
    <property type="entry name" value="EF-hand-dom_pair"/>
</dbReference>
<dbReference type="Gene3D" id="1.10.238.10">
    <property type="entry name" value="EF-hand"/>
    <property type="match status" value="2"/>
</dbReference>
<dbReference type="InterPro" id="IPR002048">
    <property type="entry name" value="EF_hand_dom"/>
</dbReference>
<dbReference type="PROSITE" id="PS00018">
    <property type="entry name" value="EF_HAND_1"/>
    <property type="match status" value="4"/>
</dbReference>
<dbReference type="CDD" id="cd00051">
    <property type="entry name" value="EFh"/>
    <property type="match status" value="2"/>
</dbReference>
<dbReference type="PANTHER" id="PTHR24201:SF2">
    <property type="entry name" value="ANKYRIN REPEAT DOMAIN-CONTAINING PROTEIN 42"/>
    <property type="match status" value="1"/>
</dbReference>
<dbReference type="Proteomes" id="UP000276133">
    <property type="component" value="Unassembled WGS sequence"/>
</dbReference>
<feature type="repeat" description="ANK" evidence="4">
    <location>
        <begin position="109"/>
        <end position="141"/>
    </location>
</feature>
<feature type="compositionally biased region" description="Basic and acidic residues" evidence="5">
    <location>
        <begin position="512"/>
        <end position="541"/>
    </location>
</feature>
<keyword evidence="2" id="KW-0106">Calcium</keyword>
<proteinExistence type="predicted"/>
<evidence type="ECO:0000256" key="1">
    <source>
        <dbReference type="ARBA" id="ARBA00022737"/>
    </source>
</evidence>
<feature type="domain" description="EF-hand" evidence="6">
    <location>
        <begin position="550"/>
        <end position="585"/>
    </location>
</feature>
<feature type="repeat" description="ANK" evidence="4">
    <location>
        <begin position="175"/>
        <end position="207"/>
    </location>
</feature>
<reference evidence="7 8" key="1">
    <citation type="journal article" date="2018" name="Sci. Rep.">
        <title>Genomic signatures of local adaptation to the degree of environmental predictability in rotifers.</title>
        <authorList>
            <person name="Franch-Gras L."/>
            <person name="Hahn C."/>
            <person name="Garcia-Roger E.M."/>
            <person name="Carmona M.J."/>
            <person name="Serra M."/>
            <person name="Gomez A."/>
        </authorList>
    </citation>
    <scope>NUCLEOTIDE SEQUENCE [LARGE SCALE GENOMIC DNA]</scope>
    <source>
        <strain evidence="7">HYR1</strain>
    </source>
</reference>
<dbReference type="PROSITE" id="PS50222">
    <property type="entry name" value="EF_HAND_2"/>
    <property type="match status" value="4"/>
</dbReference>
<dbReference type="PROSITE" id="PS50297">
    <property type="entry name" value="ANK_REP_REGION"/>
    <property type="match status" value="6"/>
</dbReference>
<comment type="caution">
    <text evidence="7">The sequence shown here is derived from an EMBL/GenBank/DDBJ whole genome shotgun (WGS) entry which is preliminary data.</text>
</comment>
<evidence type="ECO:0000256" key="2">
    <source>
        <dbReference type="ARBA" id="ARBA00022837"/>
    </source>
</evidence>
<dbReference type="PANTHER" id="PTHR24201">
    <property type="entry name" value="ANK_REP_REGION DOMAIN-CONTAINING PROTEIN"/>
    <property type="match status" value="1"/>
</dbReference>
<dbReference type="STRING" id="10195.A0A3M7QTV8"/>
<keyword evidence="1" id="KW-0677">Repeat</keyword>
<feature type="repeat" description="ANK" evidence="4">
    <location>
        <begin position="76"/>
        <end position="108"/>
    </location>
</feature>
<gene>
    <name evidence="7" type="ORF">BpHYR1_028562</name>
</gene>
<dbReference type="FunFam" id="1.10.238.10:FF:000003">
    <property type="entry name" value="Calmodulin A"/>
    <property type="match status" value="1"/>
</dbReference>
<feature type="compositionally biased region" description="Basic and acidic residues" evidence="5">
    <location>
        <begin position="369"/>
        <end position="378"/>
    </location>
</feature>
<dbReference type="Pfam" id="PF12796">
    <property type="entry name" value="Ank_2"/>
    <property type="match status" value="3"/>
</dbReference>
<dbReference type="SMART" id="SM00054">
    <property type="entry name" value="EFh"/>
    <property type="match status" value="4"/>
</dbReference>
<name>A0A3M7QTV8_BRAPC</name>
<dbReference type="AlphaFoldDB" id="A0A3M7QTV8"/>
<feature type="domain" description="EF-hand" evidence="6">
    <location>
        <begin position="623"/>
        <end position="658"/>
    </location>
</feature>
<dbReference type="InterPro" id="IPR050776">
    <property type="entry name" value="Ank_Repeat/CDKN_Inhibitor"/>
</dbReference>
<accession>A0A3M7QTV8</accession>
<dbReference type="EMBL" id="REGN01005195">
    <property type="protein sequence ID" value="RNA14408.1"/>
    <property type="molecule type" value="Genomic_DNA"/>
</dbReference>
<keyword evidence="3 4" id="KW-0040">ANK repeat</keyword>
<keyword evidence="8" id="KW-1185">Reference proteome</keyword>
<evidence type="ECO:0000256" key="3">
    <source>
        <dbReference type="ARBA" id="ARBA00023043"/>
    </source>
</evidence>
<feature type="repeat" description="ANK" evidence="4">
    <location>
        <begin position="281"/>
        <end position="313"/>
    </location>
</feature>
<dbReference type="SUPFAM" id="SSF48403">
    <property type="entry name" value="Ankyrin repeat"/>
    <property type="match status" value="1"/>
</dbReference>
<dbReference type="SMART" id="SM00248">
    <property type="entry name" value="ANK"/>
    <property type="match status" value="7"/>
</dbReference>
<evidence type="ECO:0000313" key="7">
    <source>
        <dbReference type="EMBL" id="RNA14408.1"/>
    </source>
</evidence>
<dbReference type="PROSITE" id="PS50088">
    <property type="entry name" value="ANK_REPEAT"/>
    <property type="match status" value="6"/>
</dbReference>
<evidence type="ECO:0000256" key="5">
    <source>
        <dbReference type="SAM" id="MobiDB-lite"/>
    </source>
</evidence>
<dbReference type="OrthoDB" id="163438at2759"/>
<feature type="domain" description="EF-hand" evidence="6">
    <location>
        <begin position="659"/>
        <end position="690"/>
    </location>
</feature>
<feature type="repeat" description="ANK" evidence="4">
    <location>
        <begin position="43"/>
        <end position="75"/>
    </location>
</feature>
<dbReference type="Gene3D" id="1.25.40.20">
    <property type="entry name" value="Ankyrin repeat-containing domain"/>
    <property type="match status" value="2"/>
</dbReference>
<dbReference type="Pfam" id="PF13499">
    <property type="entry name" value="EF-hand_7"/>
    <property type="match status" value="2"/>
</dbReference>
<feature type="region of interest" description="Disordered" evidence="5">
    <location>
        <begin position="340"/>
        <end position="378"/>
    </location>
</feature>
<evidence type="ECO:0000256" key="4">
    <source>
        <dbReference type="PROSITE-ProRule" id="PRU00023"/>
    </source>
</evidence>
<feature type="region of interest" description="Disordered" evidence="5">
    <location>
        <begin position="486"/>
        <end position="541"/>
    </location>
</feature>
<dbReference type="InterPro" id="IPR036770">
    <property type="entry name" value="Ankyrin_rpt-contain_sf"/>
</dbReference>
<dbReference type="SUPFAM" id="SSF47473">
    <property type="entry name" value="EF-hand"/>
    <property type="match status" value="1"/>
</dbReference>
<feature type="domain" description="EF-hand" evidence="6">
    <location>
        <begin position="586"/>
        <end position="621"/>
    </location>
</feature>